<evidence type="ECO:0000256" key="1">
    <source>
        <dbReference type="ARBA" id="ARBA00005194"/>
    </source>
</evidence>
<keyword evidence="6" id="KW-0443">Lipid metabolism</keyword>
<keyword evidence="9" id="KW-1185">Reference proteome</keyword>
<keyword evidence="4" id="KW-0276">Fatty acid metabolism</keyword>
<comment type="similarity">
    <text evidence="2">Belongs to the short-chain dehydrogenases/reductases (SDR) family. FabI subfamily.</text>
</comment>
<comment type="pathway">
    <text evidence="1">Lipid metabolism; fatty acid biosynthesis.</text>
</comment>
<dbReference type="Pfam" id="PF13561">
    <property type="entry name" value="adh_short_C2"/>
    <property type="match status" value="1"/>
</dbReference>
<dbReference type="PANTHER" id="PTHR43159:SF2">
    <property type="entry name" value="ENOYL-[ACYL-CARRIER-PROTEIN] REDUCTASE [NADH], CHLOROPLASTIC"/>
    <property type="match status" value="1"/>
</dbReference>
<dbReference type="EMBL" id="BMAC01000440">
    <property type="protein sequence ID" value="GFP96456.1"/>
    <property type="molecule type" value="Genomic_DNA"/>
</dbReference>
<dbReference type="FunFam" id="1.10.8.400:FF:000001">
    <property type="entry name" value="Enoyl-[acyl-carrier-protein] reductase [NADH]"/>
    <property type="match status" value="1"/>
</dbReference>
<keyword evidence="7" id="KW-0275">Fatty acid biosynthesis</keyword>
<dbReference type="PANTHER" id="PTHR43159">
    <property type="entry name" value="ENOYL-[ACYL-CARRIER-PROTEIN] REDUCTASE"/>
    <property type="match status" value="1"/>
</dbReference>
<dbReference type="SUPFAM" id="SSF51735">
    <property type="entry name" value="NAD(P)-binding Rossmann-fold domains"/>
    <property type="match status" value="1"/>
</dbReference>
<gene>
    <name evidence="8" type="ORF">PHJA_001789700</name>
</gene>
<dbReference type="GO" id="GO:0006633">
    <property type="term" value="P:fatty acid biosynthetic process"/>
    <property type="evidence" value="ECO:0007669"/>
    <property type="project" value="UniProtKB-KW"/>
</dbReference>
<evidence type="ECO:0000256" key="6">
    <source>
        <dbReference type="ARBA" id="ARBA00023098"/>
    </source>
</evidence>
<dbReference type="InterPro" id="IPR002347">
    <property type="entry name" value="SDR_fam"/>
</dbReference>
<evidence type="ECO:0000256" key="2">
    <source>
        <dbReference type="ARBA" id="ARBA00009233"/>
    </source>
</evidence>
<evidence type="ECO:0000256" key="3">
    <source>
        <dbReference type="ARBA" id="ARBA00022516"/>
    </source>
</evidence>
<dbReference type="Proteomes" id="UP000653305">
    <property type="component" value="Unassembled WGS sequence"/>
</dbReference>
<organism evidence="8 9">
    <name type="scientific">Phtheirospermum japonicum</name>
    <dbReference type="NCBI Taxonomy" id="374723"/>
    <lineage>
        <taxon>Eukaryota</taxon>
        <taxon>Viridiplantae</taxon>
        <taxon>Streptophyta</taxon>
        <taxon>Embryophyta</taxon>
        <taxon>Tracheophyta</taxon>
        <taxon>Spermatophyta</taxon>
        <taxon>Magnoliopsida</taxon>
        <taxon>eudicotyledons</taxon>
        <taxon>Gunneridae</taxon>
        <taxon>Pentapetalae</taxon>
        <taxon>asterids</taxon>
        <taxon>lamiids</taxon>
        <taxon>Lamiales</taxon>
        <taxon>Orobanchaceae</taxon>
        <taxon>Orobanchaceae incertae sedis</taxon>
        <taxon>Phtheirospermum</taxon>
    </lineage>
</organism>
<keyword evidence="5" id="KW-0560">Oxidoreductase</keyword>
<evidence type="ECO:0000313" key="8">
    <source>
        <dbReference type="EMBL" id="GFP96456.1"/>
    </source>
</evidence>
<accession>A0A830CB92</accession>
<protein>
    <submittedName>
        <fullName evidence="8">Enoyl-[acyl-carrier-protein] reductase [nadh] chloroplastic</fullName>
    </submittedName>
</protein>
<proteinExistence type="inferred from homology"/>
<evidence type="ECO:0000256" key="4">
    <source>
        <dbReference type="ARBA" id="ARBA00022832"/>
    </source>
</evidence>
<dbReference type="InterPro" id="IPR036291">
    <property type="entry name" value="NAD(P)-bd_dom_sf"/>
</dbReference>
<comment type="caution">
    <text evidence="8">The sequence shown here is derived from an EMBL/GenBank/DDBJ whole genome shotgun (WGS) entry which is preliminary data.</text>
</comment>
<evidence type="ECO:0000256" key="5">
    <source>
        <dbReference type="ARBA" id="ARBA00023002"/>
    </source>
</evidence>
<dbReference type="OrthoDB" id="417891at2759"/>
<dbReference type="AlphaFoldDB" id="A0A830CB92"/>
<dbReference type="Gene3D" id="1.10.8.400">
    <property type="entry name" value="Enoyl acyl carrier protein reductase"/>
    <property type="match status" value="1"/>
</dbReference>
<evidence type="ECO:0000313" key="9">
    <source>
        <dbReference type="Proteomes" id="UP000653305"/>
    </source>
</evidence>
<name>A0A830CB92_9LAMI</name>
<dbReference type="GO" id="GO:0004318">
    <property type="term" value="F:enoyl-[acyl-carrier-protein] reductase (NADH) activity"/>
    <property type="evidence" value="ECO:0007669"/>
    <property type="project" value="InterPro"/>
</dbReference>
<reference evidence="8" key="1">
    <citation type="submission" date="2020-07" db="EMBL/GenBank/DDBJ databases">
        <title>Ethylene signaling mediates host invasion by parasitic plants.</title>
        <authorList>
            <person name="Yoshida S."/>
        </authorList>
    </citation>
    <scope>NUCLEOTIDE SEQUENCE</scope>
    <source>
        <strain evidence="8">Okayama</strain>
    </source>
</reference>
<keyword evidence="3" id="KW-0444">Lipid biosynthesis</keyword>
<dbReference type="InterPro" id="IPR014358">
    <property type="entry name" value="Enoyl-ACP_Rdtase_NADH"/>
</dbReference>
<evidence type="ECO:0000256" key="7">
    <source>
        <dbReference type="ARBA" id="ARBA00023160"/>
    </source>
</evidence>
<sequence>MRKVTTISAVNQMNDYSWNNAPLEKQLTSDEVGNAAAFLASPLSSAITGSVIYVDNGLHSMGVGIDSPLLKTHFLKEVHGTRVWSDLLWC</sequence>